<comment type="subcellular location">
    <subcellularLocation>
        <location evidence="13">Cytoplasm</location>
    </subcellularLocation>
</comment>
<keyword evidence="10 13" id="KW-0067">ATP-binding</keyword>
<comment type="catalytic activity">
    <reaction evidence="11 13">
        <text>L-homoserine + ATP = O-phospho-L-homoserine + ADP + H(+)</text>
        <dbReference type="Rhea" id="RHEA:13985"/>
        <dbReference type="ChEBI" id="CHEBI:15378"/>
        <dbReference type="ChEBI" id="CHEBI:30616"/>
        <dbReference type="ChEBI" id="CHEBI:57476"/>
        <dbReference type="ChEBI" id="CHEBI:57590"/>
        <dbReference type="ChEBI" id="CHEBI:456216"/>
        <dbReference type="EC" id="2.7.1.39"/>
    </reaction>
</comment>
<comment type="similarity">
    <text evidence="2 13">Belongs to the GHMP kinase family. Homoserine kinase subfamily.</text>
</comment>
<dbReference type="NCBIfam" id="TIGR00191">
    <property type="entry name" value="thrB"/>
    <property type="match status" value="1"/>
</dbReference>
<accession>A0A499UJI4</accession>
<evidence type="ECO:0000256" key="7">
    <source>
        <dbReference type="ARBA" id="ARBA00022697"/>
    </source>
</evidence>
<evidence type="ECO:0000259" key="14">
    <source>
        <dbReference type="Pfam" id="PF00288"/>
    </source>
</evidence>
<dbReference type="PRINTS" id="PR00958">
    <property type="entry name" value="HOMSERKINASE"/>
</dbReference>
<evidence type="ECO:0000256" key="9">
    <source>
        <dbReference type="ARBA" id="ARBA00022777"/>
    </source>
</evidence>
<dbReference type="InterPro" id="IPR000870">
    <property type="entry name" value="Homoserine_kinase"/>
</dbReference>
<evidence type="ECO:0000259" key="15">
    <source>
        <dbReference type="Pfam" id="PF08544"/>
    </source>
</evidence>
<evidence type="ECO:0000256" key="1">
    <source>
        <dbReference type="ARBA" id="ARBA00005015"/>
    </source>
</evidence>
<evidence type="ECO:0000256" key="5">
    <source>
        <dbReference type="ARBA" id="ARBA00022605"/>
    </source>
</evidence>
<dbReference type="SUPFAM" id="SSF54211">
    <property type="entry name" value="Ribosomal protein S5 domain 2-like"/>
    <property type="match status" value="1"/>
</dbReference>
<dbReference type="Pfam" id="PF08544">
    <property type="entry name" value="GHMP_kinases_C"/>
    <property type="match status" value="1"/>
</dbReference>
<dbReference type="UniPathway" id="UPA00050">
    <property type="reaction ID" value="UER00064"/>
</dbReference>
<proteinExistence type="inferred from homology"/>
<sequence length="367" mass="37677">MAGPAFRAAAVRVRVPASSANLGPGFDALGLALGLYDDVVVRVADSGLHVDIAGEGAETLPRDESHLLVRSLRTTFDLLGGQPRGLEVVCANRIPHGRGLGSSSAAICAGIVAARAVTIGGAERLDNEAVLELATEIEGHPDNVAACLLGGFTLAWTDAGSARAIRMDPADSIVPVVFVPGRPVLTETARGLLPRTVPHVDAAVNAGRAALLVEALTRRPELLLAATEDRLHQEYRAPAMPESVSLVNRLRTDGVPAVISGAGPTVLALVEDGAADKVARLAGEGWAANRLALDAGGRASCRSPDTPVRGVPDPGKLDSRSWKGGMFVGSGSVNLKSALDASWIYSEARCSVSPSGTTLLPGASPTA</sequence>
<dbReference type="InterPro" id="IPR006203">
    <property type="entry name" value="GHMP_knse_ATP-bd_CS"/>
</dbReference>
<keyword evidence="13" id="KW-0963">Cytoplasm</keyword>
<comment type="pathway">
    <text evidence="1 13">Amino-acid biosynthesis; L-threonine biosynthesis; L-threonine from L-aspartate: step 4/5.</text>
</comment>
<dbReference type="PROSITE" id="PS00627">
    <property type="entry name" value="GHMP_KINASES_ATP"/>
    <property type="match status" value="1"/>
</dbReference>
<protein>
    <recommendedName>
        <fullName evidence="4 13">Homoserine kinase</fullName>
        <shortName evidence="13">HK</shortName>
        <shortName evidence="13">HSK</shortName>
        <ecNumber evidence="3 13">2.7.1.39</ecNumber>
    </recommendedName>
</protein>
<name>A0A499UJI4_9ACTN</name>
<keyword evidence="8 13" id="KW-0547">Nucleotide-binding</keyword>
<evidence type="ECO:0000256" key="2">
    <source>
        <dbReference type="ARBA" id="ARBA00007370"/>
    </source>
</evidence>
<dbReference type="EMBL" id="AP019620">
    <property type="protein sequence ID" value="BBJ40962.1"/>
    <property type="molecule type" value="Genomic_DNA"/>
</dbReference>
<dbReference type="EC" id="2.7.1.39" evidence="3 13"/>
<dbReference type="Proteomes" id="UP000463951">
    <property type="component" value="Chromosome"/>
</dbReference>
<dbReference type="Gene3D" id="3.30.230.10">
    <property type="match status" value="1"/>
</dbReference>
<dbReference type="GO" id="GO:0004413">
    <property type="term" value="F:homoserine kinase activity"/>
    <property type="evidence" value="ECO:0007669"/>
    <property type="project" value="UniProtKB-UniRule"/>
</dbReference>
<dbReference type="AlphaFoldDB" id="A0A499UJI4"/>
<evidence type="ECO:0000313" key="17">
    <source>
        <dbReference type="Proteomes" id="UP000463951"/>
    </source>
</evidence>
<evidence type="ECO:0000313" key="16">
    <source>
        <dbReference type="EMBL" id="BBJ40962.1"/>
    </source>
</evidence>
<dbReference type="GO" id="GO:0009088">
    <property type="term" value="P:threonine biosynthetic process"/>
    <property type="evidence" value="ECO:0007669"/>
    <property type="project" value="UniProtKB-UniRule"/>
</dbReference>
<dbReference type="GO" id="GO:0005737">
    <property type="term" value="C:cytoplasm"/>
    <property type="evidence" value="ECO:0007669"/>
    <property type="project" value="UniProtKB-SubCell"/>
</dbReference>
<dbReference type="Pfam" id="PF00288">
    <property type="entry name" value="GHMP_kinases_N"/>
    <property type="match status" value="1"/>
</dbReference>
<dbReference type="InterPro" id="IPR006204">
    <property type="entry name" value="GHMP_kinase_N_dom"/>
</dbReference>
<feature type="binding site" evidence="13">
    <location>
        <begin position="95"/>
        <end position="105"/>
    </location>
    <ligand>
        <name>ATP</name>
        <dbReference type="ChEBI" id="CHEBI:30616"/>
    </ligand>
</feature>
<dbReference type="InterPro" id="IPR014721">
    <property type="entry name" value="Ribsml_uS5_D2-typ_fold_subgr"/>
</dbReference>
<dbReference type="Gene3D" id="3.30.70.890">
    <property type="entry name" value="GHMP kinase, C-terminal domain"/>
    <property type="match status" value="1"/>
</dbReference>
<keyword evidence="9 13" id="KW-0418">Kinase</keyword>
<dbReference type="InterPro" id="IPR020568">
    <property type="entry name" value="Ribosomal_Su5_D2-typ_SF"/>
</dbReference>
<dbReference type="InterPro" id="IPR036554">
    <property type="entry name" value="GHMP_kinase_C_sf"/>
</dbReference>
<feature type="domain" description="GHMP kinase C-terminal" evidence="15">
    <location>
        <begin position="221"/>
        <end position="280"/>
    </location>
</feature>
<evidence type="ECO:0000256" key="10">
    <source>
        <dbReference type="ARBA" id="ARBA00022840"/>
    </source>
</evidence>
<keyword evidence="6 13" id="KW-0808">Transferase</keyword>
<evidence type="ECO:0000256" key="12">
    <source>
        <dbReference type="ARBA" id="ARBA00049954"/>
    </source>
</evidence>
<evidence type="ECO:0000256" key="6">
    <source>
        <dbReference type="ARBA" id="ARBA00022679"/>
    </source>
</evidence>
<evidence type="ECO:0000256" key="11">
    <source>
        <dbReference type="ARBA" id="ARBA00049375"/>
    </source>
</evidence>
<evidence type="ECO:0000256" key="3">
    <source>
        <dbReference type="ARBA" id="ARBA00012078"/>
    </source>
</evidence>
<gene>
    <name evidence="13 16" type="primary">thrB</name>
    <name evidence="16" type="ORF">SSPO_036800</name>
</gene>
<keyword evidence="7 13" id="KW-0791">Threonine biosynthesis</keyword>
<organism evidence="16 17">
    <name type="scientific">Streptomyces antimycoticus</name>
    <dbReference type="NCBI Taxonomy" id="68175"/>
    <lineage>
        <taxon>Bacteria</taxon>
        <taxon>Bacillati</taxon>
        <taxon>Actinomycetota</taxon>
        <taxon>Actinomycetes</taxon>
        <taxon>Kitasatosporales</taxon>
        <taxon>Streptomycetaceae</taxon>
        <taxon>Streptomyces</taxon>
        <taxon>Streptomyces violaceusniger group</taxon>
    </lineage>
</organism>
<comment type="function">
    <text evidence="12 13">Catalyzes the ATP-dependent phosphorylation of L-homoserine to L-homoserine phosphate.</text>
</comment>
<reference evidence="16 17" key="1">
    <citation type="journal article" date="2020" name="Int. J. Syst. Evol. Microbiol.">
        <title>Reclassification of Streptomyces castelarensis and Streptomyces sporoclivatus as later heterotypic synonyms of Streptomyces antimycoticus.</title>
        <authorList>
            <person name="Komaki H."/>
            <person name="Tamura T."/>
        </authorList>
    </citation>
    <scope>NUCLEOTIDE SEQUENCE [LARGE SCALE GENOMIC DNA]</scope>
    <source>
        <strain evidence="16 17">NBRC 100767</strain>
    </source>
</reference>
<dbReference type="GO" id="GO:0005524">
    <property type="term" value="F:ATP binding"/>
    <property type="evidence" value="ECO:0007669"/>
    <property type="project" value="UniProtKB-UniRule"/>
</dbReference>
<dbReference type="PANTHER" id="PTHR20861">
    <property type="entry name" value="HOMOSERINE/4-DIPHOSPHOCYTIDYL-2-C-METHYL-D-ERYTHRITOL KINASE"/>
    <property type="match status" value="1"/>
</dbReference>
<feature type="domain" description="GHMP kinase N-terminal" evidence="14">
    <location>
        <begin position="69"/>
        <end position="151"/>
    </location>
</feature>
<dbReference type="HAMAP" id="MF_00384">
    <property type="entry name" value="Homoser_kinase"/>
    <property type="match status" value="1"/>
</dbReference>
<evidence type="ECO:0000256" key="4">
    <source>
        <dbReference type="ARBA" id="ARBA00017858"/>
    </source>
</evidence>
<dbReference type="SUPFAM" id="SSF55060">
    <property type="entry name" value="GHMP Kinase, C-terminal domain"/>
    <property type="match status" value="1"/>
</dbReference>
<keyword evidence="5 13" id="KW-0028">Amino-acid biosynthesis</keyword>
<dbReference type="InterPro" id="IPR013750">
    <property type="entry name" value="GHMP_kinase_C_dom"/>
</dbReference>
<evidence type="ECO:0000256" key="8">
    <source>
        <dbReference type="ARBA" id="ARBA00022741"/>
    </source>
</evidence>
<evidence type="ECO:0000256" key="13">
    <source>
        <dbReference type="HAMAP-Rule" id="MF_00384"/>
    </source>
</evidence>
<dbReference type="PANTHER" id="PTHR20861:SF1">
    <property type="entry name" value="HOMOSERINE KINASE"/>
    <property type="match status" value="1"/>
</dbReference>